<evidence type="ECO:0000256" key="1">
    <source>
        <dbReference type="SAM" id="SignalP"/>
    </source>
</evidence>
<organism evidence="2 3">
    <name type="scientific">Pseudoalteromonas luteoviolacea S4060-1</name>
    <dbReference type="NCBI Taxonomy" id="1365257"/>
    <lineage>
        <taxon>Bacteria</taxon>
        <taxon>Pseudomonadati</taxon>
        <taxon>Pseudomonadota</taxon>
        <taxon>Gammaproteobacteria</taxon>
        <taxon>Alteromonadales</taxon>
        <taxon>Pseudoalteromonadaceae</taxon>
        <taxon>Pseudoalteromonas</taxon>
    </lineage>
</organism>
<dbReference type="RefSeq" id="WP_063381789.1">
    <property type="nucleotide sequence ID" value="NZ_AUXX01000027.1"/>
</dbReference>
<gene>
    <name evidence="2" type="ORF">N478_22250</name>
</gene>
<evidence type="ECO:0000313" key="2">
    <source>
        <dbReference type="EMBL" id="KZN64420.1"/>
    </source>
</evidence>
<evidence type="ECO:0008006" key="4">
    <source>
        <dbReference type="Google" id="ProtNLM"/>
    </source>
</evidence>
<comment type="caution">
    <text evidence="2">The sequence shown here is derived from an EMBL/GenBank/DDBJ whole genome shotgun (WGS) entry which is preliminary data.</text>
</comment>
<sequence>MKKFLYLLFFLFSSFQLHAMDLSDTAAQWKARCAGESQNELETPQAAIYICTMSFVYYLTGLVAPNIPAEEMLVPCAEFDITETAPEFVNFIENNSAYEQEKMADVLPKFFQLSKSCT</sequence>
<keyword evidence="1" id="KW-0732">Signal</keyword>
<dbReference type="EMBL" id="AUXX01000027">
    <property type="protein sequence ID" value="KZN64420.1"/>
    <property type="molecule type" value="Genomic_DNA"/>
</dbReference>
<accession>A0A167LFF1</accession>
<feature type="chain" id="PRO_5007889840" description="Rap1a immunity protein domain-containing protein" evidence="1">
    <location>
        <begin position="20"/>
        <end position="118"/>
    </location>
</feature>
<reference evidence="2 3" key="1">
    <citation type="submission" date="2013-07" db="EMBL/GenBank/DDBJ databases">
        <title>Comparative Genomic and Metabolomic Analysis of Twelve Strains of Pseudoalteromonas luteoviolacea.</title>
        <authorList>
            <person name="Vynne N.G."/>
            <person name="Mansson M."/>
            <person name="Gram L."/>
        </authorList>
    </citation>
    <scope>NUCLEOTIDE SEQUENCE [LARGE SCALE GENOMIC DNA]</scope>
    <source>
        <strain evidence="2 3">S4060-1</strain>
    </source>
</reference>
<proteinExistence type="predicted"/>
<feature type="signal peptide" evidence="1">
    <location>
        <begin position="1"/>
        <end position="19"/>
    </location>
</feature>
<dbReference type="AlphaFoldDB" id="A0A167LFF1"/>
<protein>
    <recommendedName>
        <fullName evidence="4">Rap1a immunity protein domain-containing protein</fullName>
    </recommendedName>
</protein>
<dbReference type="Proteomes" id="UP000076661">
    <property type="component" value="Unassembled WGS sequence"/>
</dbReference>
<evidence type="ECO:0000313" key="3">
    <source>
        <dbReference type="Proteomes" id="UP000076661"/>
    </source>
</evidence>
<dbReference type="PATRIC" id="fig|1365257.3.peg.3265"/>
<name>A0A167LFF1_9GAMM</name>